<evidence type="ECO:0000313" key="3">
    <source>
        <dbReference type="EMBL" id="MCK8488534.1"/>
    </source>
</evidence>
<feature type="signal peptide" evidence="2">
    <location>
        <begin position="1"/>
        <end position="31"/>
    </location>
</feature>
<sequence length="305" mass="32560">MHNMSLKKDRWKKTAGWLGVILLALSLTACAGNGSKAGPNAGGETNENQPAPGNNGGQTDPSNDTPDNTAGETKQGKGTFVGLIDNHSAEIELDGTPTAFQLDETLGAMAQNLEQGTPVSIEYVERAVEGDATLKQLVLTKLELAPAKSTLELPAEKTLEVELEGMKETRTATLAKGEGYAFYMFDIFSFDAETNKLMMNYDSAYHVVITKLPSGYDVEELAKAAKSDLSKIGKVEQLSGDQIYATMRDAELFLFAQGDGVTQEYIVKNVDGQGFAFLLNSPQGEASEGFGPLAFASINTVVATD</sequence>
<protein>
    <recommendedName>
        <fullName evidence="5">Lipoprotein</fullName>
    </recommendedName>
</protein>
<evidence type="ECO:0000256" key="1">
    <source>
        <dbReference type="SAM" id="MobiDB-lite"/>
    </source>
</evidence>
<keyword evidence="4" id="KW-1185">Reference proteome</keyword>
<organism evidence="3 4">
    <name type="scientific">Paenibacillus mellifer</name>
    <dbReference type="NCBI Taxonomy" id="2937794"/>
    <lineage>
        <taxon>Bacteria</taxon>
        <taxon>Bacillati</taxon>
        <taxon>Bacillota</taxon>
        <taxon>Bacilli</taxon>
        <taxon>Bacillales</taxon>
        <taxon>Paenibacillaceae</taxon>
        <taxon>Paenibacillus</taxon>
    </lineage>
</organism>
<dbReference type="RefSeq" id="WP_248552610.1">
    <property type="nucleotide sequence ID" value="NZ_JALPRK010000014.1"/>
</dbReference>
<gene>
    <name evidence="3" type="ORF">M0651_15270</name>
</gene>
<feature type="chain" id="PRO_5040940048" description="Lipoprotein" evidence="2">
    <location>
        <begin position="32"/>
        <end position="305"/>
    </location>
</feature>
<proteinExistence type="predicted"/>
<feature type="compositionally biased region" description="Polar residues" evidence="1">
    <location>
        <begin position="43"/>
        <end position="72"/>
    </location>
</feature>
<dbReference type="Proteomes" id="UP001139534">
    <property type="component" value="Unassembled WGS sequence"/>
</dbReference>
<dbReference type="AlphaFoldDB" id="A0A9X1XZY3"/>
<feature type="region of interest" description="Disordered" evidence="1">
    <location>
        <begin position="38"/>
        <end position="78"/>
    </location>
</feature>
<name>A0A9X1XZY3_9BACL</name>
<comment type="caution">
    <text evidence="3">The sequence shown here is derived from an EMBL/GenBank/DDBJ whole genome shotgun (WGS) entry which is preliminary data.</text>
</comment>
<evidence type="ECO:0000256" key="2">
    <source>
        <dbReference type="SAM" id="SignalP"/>
    </source>
</evidence>
<evidence type="ECO:0008006" key="5">
    <source>
        <dbReference type="Google" id="ProtNLM"/>
    </source>
</evidence>
<keyword evidence="2" id="KW-0732">Signal</keyword>
<dbReference type="EMBL" id="JALPRK010000014">
    <property type="protein sequence ID" value="MCK8488534.1"/>
    <property type="molecule type" value="Genomic_DNA"/>
</dbReference>
<reference evidence="3" key="1">
    <citation type="submission" date="2022-04" db="EMBL/GenBank/DDBJ databases">
        <authorList>
            <person name="Seo M.-J."/>
        </authorList>
    </citation>
    <scope>NUCLEOTIDE SEQUENCE</scope>
    <source>
        <strain evidence="3">MBLB2552</strain>
    </source>
</reference>
<dbReference type="PROSITE" id="PS51257">
    <property type="entry name" value="PROKAR_LIPOPROTEIN"/>
    <property type="match status" value="1"/>
</dbReference>
<evidence type="ECO:0000313" key="4">
    <source>
        <dbReference type="Proteomes" id="UP001139534"/>
    </source>
</evidence>
<accession>A0A9X1XZY3</accession>